<dbReference type="PANTHER" id="PTHR37542:SF1">
    <property type="entry name" value="PRION-INHIBITION AND PROPAGATION HELO DOMAIN-CONTAINING PROTEIN"/>
    <property type="match status" value="1"/>
</dbReference>
<dbReference type="InterPro" id="IPR011009">
    <property type="entry name" value="Kinase-like_dom_sf"/>
</dbReference>
<protein>
    <recommendedName>
        <fullName evidence="3">Protein kinase domain-containing protein</fullName>
    </recommendedName>
</protein>
<evidence type="ECO:0000313" key="2">
    <source>
        <dbReference type="Proteomes" id="UP000191408"/>
    </source>
</evidence>
<dbReference type="EMBL" id="MDYM01000001">
    <property type="protein sequence ID" value="OQD72045.1"/>
    <property type="molecule type" value="Genomic_DNA"/>
</dbReference>
<proteinExistence type="predicted"/>
<dbReference type="STRING" id="60169.A0A1V6P4Y8"/>
<dbReference type="PANTHER" id="PTHR37542">
    <property type="entry name" value="HELO DOMAIN-CONTAINING PROTEIN-RELATED"/>
    <property type="match status" value="1"/>
</dbReference>
<evidence type="ECO:0000313" key="1">
    <source>
        <dbReference type="EMBL" id="OQD72045.1"/>
    </source>
</evidence>
<dbReference type="AlphaFoldDB" id="A0A1V6P4Y8"/>
<dbReference type="Gene3D" id="1.10.510.10">
    <property type="entry name" value="Transferase(Phosphotransferase) domain 1"/>
    <property type="match status" value="1"/>
</dbReference>
<dbReference type="Proteomes" id="UP000191408">
    <property type="component" value="Unassembled WGS sequence"/>
</dbReference>
<reference evidence="2" key="1">
    <citation type="journal article" date="2017" name="Nat. Microbiol.">
        <title>Global analysis of biosynthetic gene clusters reveals vast potential of secondary metabolite production in Penicillium species.</title>
        <authorList>
            <person name="Nielsen J.C."/>
            <person name="Grijseels S."/>
            <person name="Prigent S."/>
            <person name="Ji B."/>
            <person name="Dainat J."/>
            <person name="Nielsen K.F."/>
            <person name="Frisvad J.C."/>
            <person name="Workman M."/>
            <person name="Nielsen J."/>
        </authorList>
    </citation>
    <scope>NUCLEOTIDE SEQUENCE [LARGE SCALE GENOMIC DNA]</scope>
    <source>
        <strain evidence="2">IBT 4502</strain>
    </source>
</reference>
<evidence type="ECO:0008006" key="3">
    <source>
        <dbReference type="Google" id="ProtNLM"/>
    </source>
</evidence>
<comment type="caution">
    <text evidence="1">The sequence shown here is derived from an EMBL/GenBank/DDBJ whole genome shotgun (WGS) entry which is preliminary data.</text>
</comment>
<dbReference type="OrthoDB" id="1911848at2759"/>
<keyword evidence="2" id="KW-1185">Reference proteome</keyword>
<dbReference type="SUPFAM" id="SSF56112">
    <property type="entry name" value="Protein kinase-like (PK-like)"/>
    <property type="match status" value="1"/>
</dbReference>
<name>A0A1V6P4Y8_PENPO</name>
<sequence length="560" mass="63000">MVDPISIISVVDLCFKYGTKLVHLCSAVAHAKGDIKERSLRVETYWMRTELQLNVVRGIASELSEKHRMIQHATIAMLVTKLEIAINNVESTIKSHPDGDQELEVHRWKYALMKEKIDRTIEDLKEWQSLFDPSWYLIMKLADRQIDDGLRKNRISSAVEFQDPIPPAQSLRIALHPTDAYTPLVRLPSDSLVSINPQEIPFCSAQVGRKPDNGQSLIVERIEPLPGANVGDMKKDIRDLARRLAGSDAIEFGLLSCKGYIHHRKDECSQSTPDAFTIIFRMPIQHLPPRSLRGCFQDMNHSHSLSDRFKLANELAKAVHSVHLFGFVHKNIRPETILLLGSDESSIGSAFLIGFDSFRMASGRTLRKGEASWERCLYQHPDRIGAISSKDYIMQHDIYSLGVCLLELGLWESFVSYDEQTPASNDNAPTPARAPILGTDRGLYFQKHLLFLAQGELRKRMGTRYSDVVVTCLTCLDAKNVDFGEKADFEDDDGIEVGVRYIEKTLTVLLLMGRACQQGSIGGKHQALTISMVTSMTFVWLPYPPFPLQGGTALLVNDRI</sequence>
<accession>A0A1V6P4Y8</accession>
<organism evidence="1 2">
    <name type="scientific">Penicillium polonicum</name>
    <dbReference type="NCBI Taxonomy" id="60169"/>
    <lineage>
        <taxon>Eukaryota</taxon>
        <taxon>Fungi</taxon>
        <taxon>Dikarya</taxon>
        <taxon>Ascomycota</taxon>
        <taxon>Pezizomycotina</taxon>
        <taxon>Eurotiomycetes</taxon>
        <taxon>Eurotiomycetidae</taxon>
        <taxon>Eurotiales</taxon>
        <taxon>Aspergillaceae</taxon>
        <taxon>Penicillium</taxon>
    </lineage>
</organism>
<gene>
    <name evidence="1" type="ORF">PENPOL_c001G06373</name>
</gene>